<dbReference type="EMBL" id="JBHFFA010000008">
    <property type="protein sequence ID" value="KAL2608395.1"/>
    <property type="molecule type" value="Genomic_DNA"/>
</dbReference>
<dbReference type="PANTHER" id="PTHR31479">
    <property type="entry name" value="ALPHA/BETA-HYDROLASES SUPERFAMILY PROTEIN"/>
    <property type="match status" value="1"/>
</dbReference>
<accession>A0ABD1XHY5</accession>
<comment type="caution">
    <text evidence="2">The sequence shown here is derived from an EMBL/GenBank/DDBJ whole genome shotgun (WGS) entry which is preliminary data.</text>
</comment>
<gene>
    <name evidence="2" type="ORF">R1flu_026968</name>
</gene>
<organism evidence="2 3">
    <name type="scientific">Riccia fluitans</name>
    <dbReference type="NCBI Taxonomy" id="41844"/>
    <lineage>
        <taxon>Eukaryota</taxon>
        <taxon>Viridiplantae</taxon>
        <taxon>Streptophyta</taxon>
        <taxon>Embryophyta</taxon>
        <taxon>Marchantiophyta</taxon>
        <taxon>Marchantiopsida</taxon>
        <taxon>Marchantiidae</taxon>
        <taxon>Marchantiales</taxon>
        <taxon>Ricciaceae</taxon>
        <taxon>Riccia</taxon>
    </lineage>
</organism>
<proteinExistence type="predicted"/>
<dbReference type="AlphaFoldDB" id="A0ABD1XHY5"/>
<sequence>MRLKSWSPHLYLNKHDSICNRYIFYFTRRSDDVSSYHNFGSGLFLGLAQTFHLLPRATCCISTAHPETFLAAHTLTNWIDPDSPVNVQDCERIAEIDANKGSGKGKVKLSREHFLLDDTEDEDDSWLKEEDLCKPFEYQKALSTLSPEEGHLLKKTLLLHVILLGLSSKDVDFESDDEEDLSKLDDSESEKGLSLLDDSDNERNLYILDDSEDE</sequence>
<feature type="region of interest" description="Disordered" evidence="1">
    <location>
        <begin position="173"/>
        <end position="198"/>
    </location>
</feature>
<keyword evidence="3" id="KW-1185">Reference proteome</keyword>
<evidence type="ECO:0000313" key="3">
    <source>
        <dbReference type="Proteomes" id="UP001605036"/>
    </source>
</evidence>
<reference evidence="2 3" key="1">
    <citation type="submission" date="2024-09" db="EMBL/GenBank/DDBJ databases">
        <title>Chromosome-scale assembly of Riccia fluitans.</title>
        <authorList>
            <person name="Paukszto L."/>
            <person name="Sawicki J."/>
            <person name="Karawczyk K."/>
            <person name="Piernik-Szablinska J."/>
            <person name="Szczecinska M."/>
            <person name="Mazdziarz M."/>
        </authorList>
    </citation>
    <scope>NUCLEOTIDE SEQUENCE [LARGE SCALE GENOMIC DNA]</scope>
    <source>
        <strain evidence="2">Rf_01</strain>
        <tissue evidence="2">Aerial parts of the thallus</tissue>
    </source>
</reference>
<name>A0ABD1XHY5_9MARC</name>
<evidence type="ECO:0000313" key="2">
    <source>
        <dbReference type="EMBL" id="KAL2608395.1"/>
    </source>
</evidence>
<feature type="compositionally biased region" description="Basic and acidic residues" evidence="1">
    <location>
        <begin position="181"/>
        <end position="191"/>
    </location>
</feature>
<dbReference type="Proteomes" id="UP001605036">
    <property type="component" value="Unassembled WGS sequence"/>
</dbReference>
<evidence type="ECO:0000256" key="1">
    <source>
        <dbReference type="SAM" id="MobiDB-lite"/>
    </source>
</evidence>
<protein>
    <submittedName>
        <fullName evidence="2">Uncharacterized protein</fullName>
    </submittedName>
</protein>